<keyword evidence="3" id="KW-1185">Reference proteome</keyword>
<gene>
    <name evidence="2" type="ORF">PACLA_8A030125</name>
</gene>
<dbReference type="InterPro" id="IPR005502">
    <property type="entry name" value="Ribosyl_crysJ1"/>
</dbReference>
<sequence>MKSNDSHRIRWVQGDWTDDSDQMILILQTLLERDGQFDKMLFANKMLTWCRKGFPELGDSGGMGRGMTTVKVLEHPDYLTDPHQAAHDIWVKSGYFVAPNGGVMRTSILGTMQYHDLPKVIENTKNACKVTHADPRCVASCVAVTMAIALTLQGKYKMKSGEYDVDEITKEAHATAEQELEKNEHKKELHAYMFEKNVQNLKLGESIGYTFKCLGAGFWAFKQKNFRTAIQELTMEVKYLMNYITVFLINSIKLEVHYYVLLSRLVMQTRTVQLQEPYLAVKLDITNCLNLGSVVWHIAIGWTHILTGSVKNV</sequence>
<dbReference type="Proteomes" id="UP001152795">
    <property type="component" value="Unassembled WGS sequence"/>
</dbReference>
<comment type="caution">
    <text evidence="2">The sequence shown here is derived from an EMBL/GenBank/DDBJ whole genome shotgun (WGS) entry which is preliminary data.</text>
</comment>
<organism evidence="2 3">
    <name type="scientific">Paramuricea clavata</name>
    <name type="common">Red gorgonian</name>
    <name type="synonym">Violescent sea-whip</name>
    <dbReference type="NCBI Taxonomy" id="317549"/>
    <lineage>
        <taxon>Eukaryota</taxon>
        <taxon>Metazoa</taxon>
        <taxon>Cnidaria</taxon>
        <taxon>Anthozoa</taxon>
        <taxon>Octocorallia</taxon>
        <taxon>Malacalcyonacea</taxon>
        <taxon>Plexauridae</taxon>
        <taxon>Paramuricea</taxon>
    </lineage>
</organism>
<reference evidence="2" key="1">
    <citation type="submission" date="2020-04" db="EMBL/GenBank/DDBJ databases">
        <authorList>
            <person name="Alioto T."/>
            <person name="Alioto T."/>
            <person name="Gomez Garrido J."/>
        </authorList>
    </citation>
    <scope>NUCLEOTIDE SEQUENCE</scope>
    <source>
        <strain evidence="2">A484AB</strain>
    </source>
</reference>
<accession>A0A7D9JJ42</accession>
<dbReference type="AlphaFoldDB" id="A0A7D9JJ42"/>
<evidence type="ECO:0000256" key="1">
    <source>
        <dbReference type="PIRSR" id="PIRSR605502-1"/>
    </source>
</evidence>
<dbReference type="GO" id="GO:0046872">
    <property type="term" value="F:metal ion binding"/>
    <property type="evidence" value="ECO:0007669"/>
    <property type="project" value="UniProtKB-KW"/>
</dbReference>
<protein>
    <submittedName>
        <fullName evidence="2">Uncharacterized protein</fullName>
    </submittedName>
</protein>
<evidence type="ECO:0000313" key="2">
    <source>
        <dbReference type="EMBL" id="CAB4030975.1"/>
    </source>
</evidence>
<dbReference type="InterPro" id="IPR050792">
    <property type="entry name" value="ADP-ribosylglycohydrolase"/>
</dbReference>
<feature type="binding site" evidence="1">
    <location>
        <position position="18"/>
    </location>
    <ligand>
        <name>Mg(2+)</name>
        <dbReference type="ChEBI" id="CHEBI:18420"/>
        <label>1</label>
    </ligand>
</feature>
<feature type="binding site" evidence="1">
    <location>
        <position position="19"/>
    </location>
    <ligand>
        <name>Mg(2+)</name>
        <dbReference type="ChEBI" id="CHEBI:18420"/>
        <label>1</label>
    </ligand>
</feature>
<proteinExistence type="predicted"/>
<evidence type="ECO:0000313" key="3">
    <source>
        <dbReference type="Proteomes" id="UP001152795"/>
    </source>
</evidence>
<dbReference type="EMBL" id="CACRXK020017269">
    <property type="protein sequence ID" value="CAB4030975.1"/>
    <property type="molecule type" value="Genomic_DNA"/>
</dbReference>
<keyword evidence="1" id="KW-0479">Metal-binding</keyword>
<dbReference type="PANTHER" id="PTHR16222">
    <property type="entry name" value="ADP-RIBOSYLGLYCOHYDROLASE"/>
    <property type="match status" value="1"/>
</dbReference>
<dbReference type="InterPro" id="IPR036705">
    <property type="entry name" value="Ribosyl_crysJ1_sf"/>
</dbReference>
<dbReference type="SUPFAM" id="SSF101478">
    <property type="entry name" value="ADP-ribosylglycohydrolase"/>
    <property type="match status" value="1"/>
</dbReference>
<name>A0A7D9JJ42_PARCT</name>
<keyword evidence="1" id="KW-0460">Magnesium</keyword>
<dbReference type="Gene3D" id="1.10.4080.10">
    <property type="entry name" value="ADP-ribosylation/Crystallin J1"/>
    <property type="match status" value="1"/>
</dbReference>
<dbReference type="OrthoDB" id="2021138at2759"/>
<feature type="binding site" evidence="1">
    <location>
        <position position="17"/>
    </location>
    <ligand>
        <name>Mg(2+)</name>
        <dbReference type="ChEBI" id="CHEBI:18420"/>
        <label>1</label>
    </ligand>
</feature>
<dbReference type="PANTHER" id="PTHR16222:SF40">
    <property type="entry name" value="ADP-RIBOSYLGLYCOHYDROLASE"/>
    <property type="match status" value="1"/>
</dbReference>
<comment type="cofactor">
    <cofactor evidence="1">
        <name>Mg(2+)</name>
        <dbReference type="ChEBI" id="CHEBI:18420"/>
    </cofactor>
    <text evidence="1">Binds 2 magnesium ions per subunit.</text>
</comment>
<dbReference type="Pfam" id="PF03747">
    <property type="entry name" value="ADP_ribosyl_GH"/>
    <property type="match status" value="1"/>
</dbReference>